<dbReference type="AlphaFoldDB" id="A0A0D7AJ62"/>
<gene>
    <name evidence="1" type="ORF">FISHEDRAFT_71964</name>
</gene>
<proteinExistence type="predicted"/>
<evidence type="ECO:0000313" key="2">
    <source>
        <dbReference type="Proteomes" id="UP000054144"/>
    </source>
</evidence>
<dbReference type="EMBL" id="KN881676">
    <property type="protein sequence ID" value="KIY50360.1"/>
    <property type="molecule type" value="Genomic_DNA"/>
</dbReference>
<accession>A0A0D7AJ62</accession>
<keyword evidence="2" id="KW-1185">Reference proteome</keyword>
<name>A0A0D7AJ62_9AGAR</name>
<protein>
    <recommendedName>
        <fullName evidence="3">F-box domain-containing protein</fullName>
    </recommendedName>
</protein>
<evidence type="ECO:0000313" key="1">
    <source>
        <dbReference type="EMBL" id="KIY50360.1"/>
    </source>
</evidence>
<sequence>MEGPLSATTLFATAPCLTHVHITMWHNPYVECRLPWSQLVCYEGPAYATYSDTNTVLPLLVNVRTCKLTALSNFEPDELDRGSTTVLPHLVTLHLDIALPSYTLEGIIAPKLEHLCLFLMHIPPSTESVALADFLHRSLCPLRALHLDVAYLKDMDSITALFNECTGVEELGLRYLLDWRDAMHTVLHALDPGRSANDTTVFLPRLLRLHCSITGFPSEQTLLEIRGLASLIRARAYGSERYLPLEKVNVIGGVTQKPIQTFGDLCDVIVDIEAVTVTWDGPRGIPFDELESLPLQEFECYPTSDSELSSY</sequence>
<evidence type="ECO:0008006" key="3">
    <source>
        <dbReference type="Google" id="ProtNLM"/>
    </source>
</evidence>
<dbReference type="Proteomes" id="UP000054144">
    <property type="component" value="Unassembled WGS sequence"/>
</dbReference>
<organism evidence="1 2">
    <name type="scientific">Fistulina hepatica ATCC 64428</name>
    <dbReference type="NCBI Taxonomy" id="1128425"/>
    <lineage>
        <taxon>Eukaryota</taxon>
        <taxon>Fungi</taxon>
        <taxon>Dikarya</taxon>
        <taxon>Basidiomycota</taxon>
        <taxon>Agaricomycotina</taxon>
        <taxon>Agaricomycetes</taxon>
        <taxon>Agaricomycetidae</taxon>
        <taxon>Agaricales</taxon>
        <taxon>Fistulinaceae</taxon>
        <taxon>Fistulina</taxon>
    </lineage>
</organism>
<reference evidence="1 2" key="1">
    <citation type="journal article" date="2015" name="Fungal Genet. Biol.">
        <title>Evolution of novel wood decay mechanisms in Agaricales revealed by the genome sequences of Fistulina hepatica and Cylindrobasidium torrendii.</title>
        <authorList>
            <person name="Floudas D."/>
            <person name="Held B.W."/>
            <person name="Riley R."/>
            <person name="Nagy L.G."/>
            <person name="Koehler G."/>
            <person name="Ransdell A.S."/>
            <person name="Younus H."/>
            <person name="Chow J."/>
            <person name="Chiniquy J."/>
            <person name="Lipzen A."/>
            <person name="Tritt A."/>
            <person name="Sun H."/>
            <person name="Haridas S."/>
            <person name="LaButti K."/>
            <person name="Ohm R.A."/>
            <person name="Kues U."/>
            <person name="Blanchette R.A."/>
            <person name="Grigoriev I.V."/>
            <person name="Minto R.E."/>
            <person name="Hibbett D.S."/>
        </authorList>
    </citation>
    <scope>NUCLEOTIDE SEQUENCE [LARGE SCALE GENOMIC DNA]</scope>
    <source>
        <strain evidence="1 2">ATCC 64428</strain>
    </source>
</reference>